<proteinExistence type="predicted"/>
<dbReference type="AlphaFoldDB" id="A0A6B0UER6"/>
<dbReference type="EMBL" id="GIFC01005907">
    <property type="protein sequence ID" value="MXU87990.1"/>
    <property type="molecule type" value="Transcribed_RNA"/>
</dbReference>
<sequence length="99" mass="10940">MVPGTCLQLMYLVSCAQLQARHPVAAIDLLRRASTCHCGPAKATFTSTLHVLARTWHRSRSYGCHCAFRPWIESGPEVTKTFKSQDSACRAVGYRDPGC</sequence>
<accession>A0A6B0UER6</accession>
<reference evidence="1" key="1">
    <citation type="submission" date="2019-12" db="EMBL/GenBank/DDBJ databases">
        <title>An insight into the sialome of adult female Ixodes ricinus ticks feeding for 6 days.</title>
        <authorList>
            <person name="Perner J."/>
            <person name="Ribeiro J.M.C."/>
        </authorList>
    </citation>
    <scope>NUCLEOTIDE SEQUENCE</scope>
    <source>
        <strain evidence="1">Semi-engorged</strain>
        <tissue evidence="1">Salivary glands</tissue>
    </source>
</reference>
<evidence type="ECO:0000313" key="1">
    <source>
        <dbReference type="EMBL" id="MXU87990.1"/>
    </source>
</evidence>
<name>A0A6B0UER6_IXORI</name>
<organism evidence="1">
    <name type="scientific">Ixodes ricinus</name>
    <name type="common">Common tick</name>
    <name type="synonym">Acarus ricinus</name>
    <dbReference type="NCBI Taxonomy" id="34613"/>
    <lineage>
        <taxon>Eukaryota</taxon>
        <taxon>Metazoa</taxon>
        <taxon>Ecdysozoa</taxon>
        <taxon>Arthropoda</taxon>
        <taxon>Chelicerata</taxon>
        <taxon>Arachnida</taxon>
        <taxon>Acari</taxon>
        <taxon>Parasitiformes</taxon>
        <taxon>Ixodida</taxon>
        <taxon>Ixodoidea</taxon>
        <taxon>Ixodidae</taxon>
        <taxon>Ixodinae</taxon>
        <taxon>Ixodes</taxon>
    </lineage>
</organism>
<protein>
    <submittedName>
        <fullName evidence="1">Putative secreted protein</fullName>
    </submittedName>
</protein>